<evidence type="ECO:0000313" key="1">
    <source>
        <dbReference type="EMBL" id="PIT62963.1"/>
    </source>
</evidence>
<dbReference type="RefSeq" id="WP_100115562.1">
    <property type="nucleotide sequence ID" value="NZ_MEIV01000040.1"/>
</dbReference>
<evidence type="ECO:0000313" key="2">
    <source>
        <dbReference type="Proteomes" id="UP000231094"/>
    </source>
</evidence>
<dbReference type="InterPro" id="IPR029063">
    <property type="entry name" value="SAM-dependent_MTases_sf"/>
</dbReference>
<dbReference type="AlphaFoldDB" id="A0A2N9Y4N6"/>
<gene>
    <name evidence="1" type="ORF">BHC47_11375</name>
</gene>
<dbReference type="CDD" id="cd02440">
    <property type="entry name" value="AdoMet_MTases"/>
    <property type="match status" value="1"/>
</dbReference>
<dbReference type="EMBL" id="MEIV01000040">
    <property type="protein sequence ID" value="PIT62963.1"/>
    <property type="molecule type" value="Genomic_DNA"/>
</dbReference>
<dbReference type="InterPro" id="IPR010743">
    <property type="entry name" value="Methionine_synth_MetW"/>
</dbReference>
<name>A0A2N9Y4N6_9NEIS</name>
<dbReference type="SUPFAM" id="SSF53335">
    <property type="entry name" value="S-adenosyl-L-methionine-dependent methyltransferases"/>
    <property type="match status" value="1"/>
</dbReference>
<reference evidence="1 2" key="1">
    <citation type="journal article" date="2017" name="MBio">
        <title>Type VI secretion-mediated competition in the bee gut microbiome.</title>
        <authorList>
            <person name="Steele M.I."/>
            <person name="Kwong W.K."/>
            <person name="Powell J.E."/>
            <person name="Whiteley M."/>
            <person name="Moran N.A."/>
        </authorList>
    </citation>
    <scope>NUCLEOTIDE SEQUENCE [LARGE SCALE GENOMIC DNA]</scope>
    <source>
        <strain evidence="1 2">PEB0171</strain>
    </source>
</reference>
<protein>
    <submittedName>
        <fullName evidence="1">Methionine biosynthesis protein MetW</fullName>
    </submittedName>
</protein>
<dbReference type="Proteomes" id="UP000231094">
    <property type="component" value="Unassembled WGS sequence"/>
</dbReference>
<organism evidence="1 2">
    <name type="scientific">Snodgrassella alvi</name>
    <dbReference type="NCBI Taxonomy" id="1196083"/>
    <lineage>
        <taxon>Bacteria</taxon>
        <taxon>Pseudomonadati</taxon>
        <taxon>Pseudomonadota</taxon>
        <taxon>Betaproteobacteria</taxon>
        <taxon>Neisseriales</taxon>
        <taxon>Neisseriaceae</taxon>
        <taxon>Snodgrassella</taxon>
    </lineage>
</organism>
<comment type="caution">
    <text evidence="1">The sequence shown here is derived from an EMBL/GenBank/DDBJ whole genome shotgun (WGS) entry which is preliminary data.</text>
</comment>
<dbReference type="NCBIfam" id="TIGR02081">
    <property type="entry name" value="metW"/>
    <property type="match status" value="1"/>
</dbReference>
<proteinExistence type="predicted"/>
<dbReference type="Gene3D" id="3.40.50.150">
    <property type="entry name" value="Vaccinia Virus protein VP39"/>
    <property type="match status" value="1"/>
</dbReference>
<accession>A0A2N9Y4N6</accession>
<dbReference type="Pfam" id="PF07021">
    <property type="entry name" value="MetW"/>
    <property type="match status" value="1"/>
</dbReference>
<sequence>MNISSVPLRDDLQMIFDWITPNSRVLDLGCGDGELLATLVKHKNCQGYGLEINTNSVLAAMQRGINVIQADLEAGLQHFNDNSFDIIVLSQTIQSMQNTENILQEMKRVAAEAIVTFPNFGYWRNRLQIALGGHMPVSERMPYQWYNTPNIHWCTLQDFDKLCAKNHLKILQRAVMSGNKRISLWPNLLGSLAFYRVG</sequence>